<dbReference type="InterPro" id="IPR050582">
    <property type="entry name" value="HAD-like_SerB"/>
</dbReference>
<dbReference type="AlphaFoldDB" id="A0A378XD40"/>
<evidence type="ECO:0000256" key="3">
    <source>
        <dbReference type="ARBA" id="ARBA00022842"/>
    </source>
</evidence>
<dbReference type="NCBIfam" id="TIGR01488">
    <property type="entry name" value="HAD-SF-IB"/>
    <property type="match status" value="1"/>
</dbReference>
<reference evidence="5 6" key="1">
    <citation type="submission" date="2018-06" db="EMBL/GenBank/DDBJ databases">
        <authorList>
            <consortium name="Pathogen Informatics"/>
            <person name="Doyle S."/>
        </authorList>
    </citation>
    <scope>NUCLEOTIDE SEQUENCE [LARGE SCALE GENOMIC DNA]</scope>
    <source>
        <strain evidence="5 6">NCTC11997</strain>
    </source>
</reference>
<dbReference type="PANTHER" id="PTHR43344:SF13">
    <property type="entry name" value="PHOSPHATASE RV3661-RELATED"/>
    <property type="match status" value="1"/>
</dbReference>
<reference evidence="4 7" key="2">
    <citation type="submission" date="2020-12" db="EMBL/GenBank/DDBJ databases">
        <title>FDA dAtabase for Regulatory Grade micrObial Sequences (FDA-ARGOS): Supporting development and validation of Infectious Disease Dx tests.</title>
        <authorList>
            <person name="Sproer C."/>
            <person name="Gronow S."/>
            <person name="Severitt S."/>
            <person name="Schroder I."/>
            <person name="Tallon L."/>
            <person name="Sadzewicz L."/>
            <person name="Zhao X."/>
            <person name="Boylan J."/>
            <person name="Ott S."/>
            <person name="Bowen H."/>
            <person name="Vavikolanu K."/>
            <person name="Mehta A."/>
            <person name="Aluvathingal J."/>
            <person name="Nadendla S."/>
            <person name="Lowell S."/>
            <person name="Myers T."/>
            <person name="Yan Y."/>
            <person name="Sichtig H."/>
        </authorList>
    </citation>
    <scope>NUCLEOTIDE SEQUENCE [LARGE SCALE GENOMIC DNA]</scope>
    <source>
        <strain evidence="4 7">FDAARGOS_872</strain>
    </source>
</reference>
<organism evidence="5 6">
    <name type="scientific">Oligella ureolytica</name>
    <dbReference type="NCBI Taxonomy" id="90244"/>
    <lineage>
        <taxon>Bacteria</taxon>
        <taxon>Pseudomonadati</taxon>
        <taxon>Pseudomonadota</taxon>
        <taxon>Betaproteobacteria</taxon>
        <taxon>Burkholderiales</taxon>
        <taxon>Alcaligenaceae</taxon>
        <taxon>Oligella</taxon>
    </lineage>
</organism>
<evidence type="ECO:0000313" key="4">
    <source>
        <dbReference type="EMBL" id="QPT40663.1"/>
    </source>
</evidence>
<evidence type="ECO:0000313" key="7">
    <source>
        <dbReference type="Proteomes" id="UP000594903"/>
    </source>
</evidence>
<dbReference type="STRING" id="1122619.GCA_000373745_00046"/>
<name>A0A378XD40_9BURK</name>
<dbReference type="InterPro" id="IPR023214">
    <property type="entry name" value="HAD_sf"/>
</dbReference>
<dbReference type="Gene3D" id="1.20.1440.100">
    <property type="entry name" value="SG protein - dephosphorylation function"/>
    <property type="match status" value="1"/>
</dbReference>
<dbReference type="InterPro" id="IPR006385">
    <property type="entry name" value="HAD_hydro_SerB1"/>
</dbReference>
<sequence length="228" mass="25803">MSTTTTTTLALFDLDHTLLPIDTDYEWVEWLSRNNLAGDPAEVKRRNQEIMDKYDAGQLTIEESAAFVLSFLTMHSPFELAAYHERFMAEVVRPNITQQACDLVNQHLSNGDLCCLVSATNSFVIEPVGRAFGFSHIIGTTPEYLNGRYTGQFVGVASYKEGKITRVEEWLKSLNLTFESFNEVHFYSDSMNDLPLLEKATHAVATNPSPTLREIAKRNNWAIIDLFK</sequence>
<dbReference type="GO" id="GO:0016787">
    <property type="term" value="F:hydrolase activity"/>
    <property type="evidence" value="ECO:0007669"/>
    <property type="project" value="UniProtKB-KW"/>
</dbReference>
<keyword evidence="7" id="KW-1185">Reference proteome</keyword>
<dbReference type="GO" id="GO:0046872">
    <property type="term" value="F:metal ion binding"/>
    <property type="evidence" value="ECO:0007669"/>
    <property type="project" value="UniProtKB-KW"/>
</dbReference>
<dbReference type="RefSeq" id="WP_018573231.1">
    <property type="nucleotide sequence ID" value="NZ_CP065725.1"/>
</dbReference>
<keyword evidence="2 5" id="KW-0378">Hydrolase</keyword>
<accession>A0A378XD40</accession>
<dbReference type="EMBL" id="CP065725">
    <property type="protein sequence ID" value="QPT40663.1"/>
    <property type="molecule type" value="Genomic_DNA"/>
</dbReference>
<dbReference type="Proteomes" id="UP000594903">
    <property type="component" value="Chromosome"/>
</dbReference>
<dbReference type="CDD" id="cd02612">
    <property type="entry name" value="HAD_PGPPase"/>
    <property type="match status" value="1"/>
</dbReference>
<protein>
    <submittedName>
        <fullName evidence="4">HAD-IB family hydrolase</fullName>
    </submittedName>
    <submittedName>
        <fullName evidence="5">Phosphoserine phosphatase</fullName>
        <ecNumber evidence="5">3.1.3.3</ecNumber>
    </submittedName>
</protein>
<dbReference type="PANTHER" id="PTHR43344">
    <property type="entry name" value="PHOSPHOSERINE PHOSPHATASE"/>
    <property type="match status" value="1"/>
</dbReference>
<evidence type="ECO:0000313" key="6">
    <source>
        <dbReference type="Proteomes" id="UP000254603"/>
    </source>
</evidence>
<dbReference type="NCBIfam" id="TIGR01490">
    <property type="entry name" value="HAD-SF-IB-hyp1"/>
    <property type="match status" value="1"/>
</dbReference>
<dbReference type="Gene3D" id="3.40.50.1000">
    <property type="entry name" value="HAD superfamily/HAD-like"/>
    <property type="match status" value="1"/>
</dbReference>
<evidence type="ECO:0000313" key="5">
    <source>
        <dbReference type="EMBL" id="SUA52382.1"/>
    </source>
</evidence>
<dbReference type="OrthoDB" id="9784466at2"/>
<dbReference type="Proteomes" id="UP000254603">
    <property type="component" value="Unassembled WGS sequence"/>
</dbReference>
<dbReference type="SUPFAM" id="SSF56784">
    <property type="entry name" value="HAD-like"/>
    <property type="match status" value="1"/>
</dbReference>
<dbReference type="EMBL" id="UGSB01000001">
    <property type="protein sequence ID" value="SUA52382.1"/>
    <property type="molecule type" value="Genomic_DNA"/>
</dbReference>
<dbReference type="Pfam" id="PF12710">
    <property type="entry name" value="HAD"/>
    <property type="match status" value="1"/>
</dbReference>
<dbReference type="EC" id="3.1.3.3" evidence="5"/>
<keyword evidence="1" id="KW-0479">Metal-binding</keyword>
<evidence type="ECO:0000256" key="1">
    <source>
        <dbReference type="ARBA" id="ARBA00022723"/>
    </source>
</evidence>
<evidence type="ECO:0000256" key="2">
    <source>
        <dbReference type="ARBA" id="ARBA00022801"/>
    </source>
</evidence>
<gene>
    <name evidence="5" type="primary">serB_2</name>
    <name evidence="4" type="ORF">I6G29_03545</name>
    <name evidence="5" type="ORF">NCTC11997_00760</name>
</gene>
<dbReference type="InterPro" id="IPR036412">
    <property type="entry name" value="HAD-like_sf"/>
</dbReference>
<proteinExistence type="predicted"/>
<keyword evidence="3" id="KW-0460">Magnesium</keyword>